<organism evidence="4 5">
    <name type="scientific">Microbacterium lacticum</name>
    <dbReference type="NCBI Taxonomy" id="33885"/>
    <lineage>
        <taxon>Bacteria</taxon>
        <taxon>Bacillati</taxon>
        <taxon>Actinomycetota</taxon>
        <taxon>Actinomycetes</taxon>
        <taxon>Micrococcales</taxon>
        <taxon>Microbacteriaceae</taxon>
        <taxon>Microbacterium</taxon>
    </lineage>
</organism>
<protein>
    <submittedName>
        <fullName evidence="4">Adenosylmethionine-8-amino-7-oxononanoate aminotransferase</fullName>
    </submittedName>
</protein>
<keyword evidence="4" id="KW-0032">Aminotransferase</keyword>
<dbReference type="GO" id="GO:0008483">
    <property type="term" value="F:transaminase activity"/>
    <property type="evidence" value="ECO:0007669"/>
    <property type="project" value="UniProtKB-KW"/>
</dbReference>
<proteinExistence type="inferred from homology"/>
<sequence>MSDPLGRMGGMDLLSHPLEGLQSRVAGLVAECASTRALQRANERELGAQLAALAALQRLVEALLVDATGEVVRRSETAVRDERMTSHLGCRNVTELLEETTRVSTATAGRWQRAAKAVRPQVSDLTGELLASDFPSVRAAMVDGVIGVDGILAITGPLQETAPRVSTEARHAAADVVVAEARGEGPDGAPPACAAVLAIHAQTWSVALDQDGSEPRERAAVRKRSFVLGTATPHGVPARGMLLPEVAAQLQTIFDAQLAPAVQFDDPFALDENGEPLPLPAVDDRTRAQKQHDALAAALGVAASSGQLPTIGGHAPTLVVSVADDGRCVVSAHGTTVQMADGSRLVCGTSGLWNVNLGYGDPAIAAAIAEATTASSYAGVFRYENVYARRAAEDLIRLTDERFDTVVFTTSGGSANDAVLKIARQFWALRDMPHRKIVAGLEQSFHGLTYGAFGLTGEDLGRSLYGAETRLVRHIPANDVDALTALMSRAGGTIGALVVEPVLGTGNTVLTAEFVEALGAARDAHGVLLVVDEVATGFGRTGPLFASSEWPWAPDLLVTSKGLSNGTSAIAAILVAPRVARTFHDAGAVLVHAETQAGNAASCAAISATVQRFAELDALARGARLAARLDTAIDDLIATTPSITGVQGRGCFRALSLSLPDGSALPQAQVPDVVAALRTTGRVIVHPGLAGIQLAPALTMTDDALAALFAGIRIGLAAFAARTS</sequence>
<comment type="similarity">
    <text evidence="1">Belongs to the class-III pyridoxal-phosphate-dependent aminotransferase family.</text>
</comment>
<dbReference type="Proteomes" id="UP000319804">
    <property type="component" value="Unassembled WGS sequence"/>
</dbReference>
<accession>A0A543KZQ9</accession>
<evidence type="ECO:0000256" key="1">
    <source>
        <dbReference type="ARBA" id="ARBA00008954"/>
    </source>
</evidence>
<reference evidence="4 5" key="1">
    <citation type="submission" date="2019-06" db="EMBL/GenBank/DDBJ databases">
        <title>Sequencing the genomes of 1000 actinobacteria strains.</title>
        <authorList>
            <person name="Klenk H.-P."/>
        </authorList>
    </citation>
    <scope>NUCLEOTIDE SEQUENCE [LARGE SCALE GENOMIC DNA]</scope>
    <source>
        <strain evidence="4 5">DSM 20427</strain>
    </source>
</reference>
<evidence type="ECO:0000256" key="2">
    <source>
        <dbReference type="ARBA" id="ARBA00022898"/>
    </source>
</evidence>
<comment type="caution">
    <text evidence="4">The sequence shown here is derived from an EMBL/GenBank/DDBJ whole genome shotgun (WGS) entry which is preliminary data.</text>
</comment>
<dbReference type="InterPro" id="IPR049691">
    <property type="entry name" value="Daptide_aminotransferase"/>
</dbReference>
<evidence type="ECO:0000259" key="3">
    <source>
        <dbReference type="Pfam" id="PF02720"/>
    </source>
</evidence>
<evidence type="ECO:0000313" key="5">
    <source>
        <dbReference type="Proteomes" id="UP000319804"/>
    </source>
</evidence>
<dbReference type="InterPro" id="IPR003870">
    <property type="entry name" value="DUF222"/>
</dbReference>
<dbReference type="Gene3D" id="3.90.1150.10">
    <property type="entry name" value="Aspartate Aminotransferase, domain 1"/>
    <property type="match status" value="1"/>
</dbReference>
<evidence type="ECO:0000313" key="4">
    <source>
        <dbReference type="EMBL" id="TQN00563.1"/>
    </source>
</evidence>
<dbReference type="EMBL" id="VFPS01000001">
    <property type="protein sequence ID" value="TQN00563.1"/>
    <property type="molecule type" value="Genomic_DNA"/>
</dbReference>
<dbReference type="InterPro" id="IPR049704">
    <property type="entry name" value="Aminotrans_3_PPA_site"/>
</dbReference>
<dbReference type="InterPro" id="IPR015421">
    <property type="entry name" value="PyrdxlP-dep_Trfase_major"/>
</dbReference>
<keyword evidence="5" id="KW-1185">Reference proteome</keyword>
<keyword evidence="4" id="KW-0808">Transferase</keyword>
<keyword evidence="2" id="KW-0663">Pyridoxal phosphate</keyword>
<dbReference type="AlphaFoldDB" id="A0A543KZQ9"/>
<dbReference type="PANTHER" id="PTHR43094">
    <property type="entry name" value="AMINOTRANSFERASE"/>
    <property type="match status" value="1"/>
</dbReference>
<feature type="domain" description="DUF222" evidence="3">
    <location>
        <begin position="71"/>
        <end position="326"/>
    </location>
</feature>
<dbReference type="InterPro" id="IPR015422">
    <property type="entry name" value="PyrdxlP-dep_Trfase_small"/>
</dbReference>
<dbReference type="GO" id="GO:0030170">
    <property type="term" value="F:pyridoxal phosphate binding"/>
    <property type="evidence" value="ECO:0007669"/>
    <property type="project" value="InterPro"/>
</dbReference>
<dbReference type="PANTHER" id="PTHR43094:SF1">
    <property type="entry name" value="AMINOTRANSFERASE CLASS-III"/>
    <property type="match status" value="1"/>
</dbReference>
<dbReference type="Pfam" id="PF00202">
    <property type="entry name" value="Aminotran_3"/>
    <property type="match status" value="1"/>
</dbReference>
<dbReference type="InterPro" id="IPR005814">
    <property type="entry name" value="Aminotrans_3"/>
</dbReference>
<dbReference type="Gene3D" id="3.40.640.10">
    <property type="entry name" value="Type I PLP-dependent aspartate aminotransferase-like (Major domain)"/>
    <property type="match status" value="1"/>
</dbReference>
<dbReference type="Pfam" id="PF02720">
    <property type="entry name" value="DUF222"/>
    <property type="match status" value="1"/>
</dbReference>
<dbReference type="NCBIfam" id="NF041821">
    <property type="entry name" value="daptide_amino"/>
    <property type="match status" value="1"/>
</dbReference>
<dbReference type="InterPro" id="IPR015424">
    <property type="entry name" value="PyrdxlP-dep_Trfase"/>
</dbReference>
<gene>
    <name evidence="4" type="ORF">FHX68_0667</name>
</gene>
<dbReference type="SUPFAM" id="SSF53383">
    <property type="entry name" value="PLP-dependent transferases"/>
    <property type="match status" value="1"/>
</dbReference>
<name>A0A543KZQ9_9MICO</name>
<dbReference type="PROSITE" id="PS00600">
    <property type="entry name" value="AA_TRANSFER_CLASS_3"/>
    <property type="match status" value="1"/>
</dbReference>